<organism evidence="1 2">
    <name type="scientific">Mycolicibacterium fortuitum subsp. fortuitum DSM 46621 = ATCC 6841 = JCM 6387</name>
    <dbReference type="NCBI Taxonomy" id="1214102"/>
    <lineage>
        <taxon>Bacteria</taxon>
        <taxon>Bacillati</taxon>
        <taxon>Actinomycetota</taxon>
        <taxon>Actinomycetes</taxon>
        <taxon>Mycobacteriales</taxon>
        <taxon>Mycobacteriaceae</taxon>
        <taxon>Mycolicibacterium</taxon>
    </lineage>
</organism>
<dbReference type="Gene3D" id="1.10.10.60">
    <property type="entry name" value="Homeodomain-like"/>
    <property type="match status" value="1"/>
</dbReference>
<sequence>MITVEDWAEIRRLYRSEKLSQAAIARQLALSRNTVAKALRSEAPPRYERRRAPMSAWAQVEMAVRALLDQFPTMPG</sequence>
<dbReference type="EMBL" id="ALQB01000020">
    <property type="protein sequence ID" value="EJZ14905.1"/>
    <property type="molecule type" value="Genomic_DNA"/>
</dbReference>
<accession>K0VBD1</accession>
<proteinExistence type="predicted"/>
<evidence type="ECO:0000313" key="1">
    <source>
        <dbReference type="EMBL" id="EJZ14905.1"/>
    </source>
</evidence>
<reference evidence="1 2" key="1">
    <citation type="journal article" date="2012" name="J. Bacteriol.">
        <title>Complete Genome Sequence of Mycobacterium fortuitum subsp. fortuitum Type Strain DSM46621.</title>
        <authorList>
            <person name="Ho Y.S."/>
            <person name="Adroub S.A."/>
            <person name="Aleisa F."/>
            <person name="Mahmood H."/>
            <person name="Othoum G."/>
            <person name="Rashid F."/>
            <person name="Zaher M."/>
            <person name="Ali S."/>
            <person name="Bitter W."/>
            <person name="Pain A."/>
            <person name="Abdallah A.M."/>
        </authorList>
    </citation>
    <scope>NUCLEOTIDE SEQUENCE [LARGE SCALE GENOMIC DNA]</scope>
    <source>
        <strain evidence="2">DSM46621</strain>
    </source>
</reference>
<gene>
    <name evidence="1" type="ORF">MFORT_06964</name>
</gene>
<protein>
    <submittedName>
        <fullName evidence="1">Integrase catalytic subunit</fullName>
    </submittedName>
</protein>
<name>K0VBD1_MYCFO</name>
<evidence type="ECO:0000313" key="2">
    <source>
        <dbReference type="Proteomes" id="UP000006043"/>
    </source>
</evidence>
<feature type="non-terminal residue" evidence="1">
    <location>
        <position position="76"/>
    </location>
</feature>
<comment type="caution">
    <text evidence="1">The sequence shown here is derived from an EMBL/GenBank/DDBJ whole genome shotgun (WGS) entry which is preliminary data.</text>
</comment>
<dbReference type="Proteomes" id="UP000006043">
    <property type="component" value="Unassembled WGS sequence"/>
</dbReference>
<dbReference type="HOGENOM" id="CLU_2947226_0_0_11"/>
<dbReference type="AlphaFoldDB" id="K0VBD1"/>